<name>A0A1C0Z286_9BACL</name>
<gene>
    <name evidence="1" type="ORF">A6K76_05070</name>
</gene>
<dbReference type="AlphaFoldDB" id="A0A1C0Z286"/>
<evidence type="ECO:0000313" key="2">
    <source>
        <dbReference type="Proteomes" id="UP000093482"/>
    </source>
</evidence>
<sequence>MTFTDAVDDNSVTDETIYVLNAQGKRELVTTDVNGNELFVYAPSGGYAVGHYTLYVDGVQSTSAVTLKERATKSFTVKK</sequence>
<comment type="caution">
    <text evidence="1">The sequence shown here is derived from an EMBL/GenBank/DDBJ whole genome shotgun (WGS) entry which is preliminary data.</text>
</comment>
<dbReference type="RefSeq" id="WP_066461629.1">
    <property type="nucleotide sequence ID" value="NZ_MATO01000007.1"/>
</dbReference>
<dbReference type="EMBL" id="MATO01000007">
    <property type="protein sequence ID" value="OCS93513.1"/>
    <property type="molecule type" value="Genomic_DNA"/>
</dbReference>
<dbReference type="OrthoDB" id="1794618at2"/>
<evidence type="ECO:0000313" key="1">
    <source>
        <dbReference type="EMBL" id="OCS93513.1"/>
    </source>
</evidence>
<dbReference type="Proteomes" id="UP000093482">
    <property type="component" value="Unassembled WGS sequence"/>
</dbReference>
<reference evidence="1 2" key="1">
    <citation type="submission" date="2016-07" db="EMBL/GenBank/DDBJ databases">
        <title>Caryophanon latum genome sequencing.</title>
        <authorList>
            <person name="Verma A."/>
            <person name="Pal Y."/>
            <person name="Krishnamurthi S."/>
        </authorList>
    </citation>
    <scope>NUCLEOTIDE SEQUENCE [LARGE SCALE GENOMIC DNA]</scope>
    <source>
        <strain evidence="1 2">DSM 14151</strain>
    </source>
</reference>
<organism evidence="1 2">
    <name type="scientific">Caryophanon latum</name>
    <dbReference type="NCBI Taxonomy" id="33977"/>
    <lineage>
        <taxon>Bacteria</taxon>
        <taxon>Bacillati</taxon>
        <taxon>Bacillota</taxon>
        <taxon>Bacilli</taxon>
        <taxon>Bacillales</taxon>
        <taxon>Caryophanaceae</taxon>
        <taxon>Caryophanon</taxon>
    </lineage>
</organism>
<keyword evidence="2" id="KW-1185">Reference proteome</keyword>
<accession>A0A1C0Z286</accession>
<proteinExistence type="predicted"/>
<protein>
    <recommendedName>
        <fullName evidence="3">SbsA Ig-like domain-containing protein</fullName>
    </recommendedName>
</protein>
<evidence type="ECO:0008006" key="3">
    <source>
        <dbReference type="Google" id="ProtNLM"/>
    </source>
</evidence>